<proteinExistence type="predicted"/>
<evidence type="ECO:0000256" key="3">
    <source>
        <dbReference type="ARBA" id="ARBA00023125"/>
    </source>
</evidence>
<name>A0A9X2Z3I4_9MYCO</name>
<dbReference type="SUPFAM" id="SSF88946">
    <property type="entry name" value="Sigma2 domain of RNA polymerase sigma factors"/>
    <property type="match status" value="1"/>
</dbReference>
<dbReference type="Pfam" id="PF04545">
    <property type="entry name" value="Sigma70_r4"/>
    <property type="match status" value="1"/>
</dbReference>
<dbReference type="Proteomes" id="UP001141629">
    <property type="component" value="Unassembled WGS sequence"/>
</dbReference>
<feature type="domain" description="RNA polymerase sigma-70 region 2" evidence="6">
    <location>
        <begin position="45"/>
        <end position="112"/>
    </location>
</feature>
<evidence type="ECO:0000259" key="7">
    <source>
        <dbReference type="Pfam" id="PF04545"/>
    </source>
</evidence>
<dbReference type="PRINTS" id="PR00046">
    <property type="entry name" value="SIGMA70FCT"/>
</dbReference>
<evidence type="ECO:0000313" key="9">
    <source>
        <dbReference type="Proteomes" id="UP001141629"/>
    </source>
</evidence>
<dbReference type="NCBIfam" id="TIGR02937">
    <property type="entry name" value="sigma70-ECF"/>
    <property type="match status" value="1"/>
</dbReference>
<dbReference type="Pfam" id="PF04542">
    <property type="entry name" value="Sigma70_r2"/>
    <property type="match status" value="1"/>
</dbReference>
<keyword evidence="2" id="KW-0731">Sigma factor</keyword>
<dbReference type="GO" id="GO:0006352">
    <property type="term" value="P:DNA-templated transcription initiation"/>
    <property type="evidence" value="ECO:0007669"/>
    <property type="project" value="InterPro"/>
</dbReference>
<dbReference type="Pfam" id="PF04539">
    <property type="entry name" value="Sigma70_r3"/>
    <property type="match status" value="1"/>
</dbReference>
<reference evidence="8" key="1">
    <citation type="submission" date="2020-07" db="EMBL/GenBank/DDBJ databases">
        <authorList>
            <person name="Pettersson B.M.F."/>
            <person name="Behra P.R.K."/>
            <person name="Ramesh M."/>
            <person name="Das S."/>
            <person name="Dasgupta S."/>
            <person name="Kirsebom L.A."/>
        </authorList>
    </citation>
    <scope>NUCLEOTIDE SEQUENCE</scope>
    <source>
        <strain evidence="8">DSM 44838</strain>
    </source>
</reference>
<gene>
    <name evidence="8" type="ORF">H7K45_12060</name>
</gene>
<feature type="domain" description="RNA polymerase sigma-70 region 3" evidence="5">
    <location>
        <begin position="126"/>
        <end position="185"/>
    </location>
</feature>
<dbReference type="AlphaFoldDB" id="A0A9X2Z3I4"/>
<dbReference type="Gene3D" id="1.10.10.10">
    <property type="entry name" value="Winged helix-like DNA-binding domain superfamily/Winged helix DNA-binding domain"/>
    <property type="match status" value="2"/>
</dbReference>
<dbReference type="InterPro" id="IPR014322">
    <property type="entry name" value="RNA_pol_sigma-B/F/G"/>
</dbReference>
<dbReference type="Gene3D" id="1.20.120.1810">
    <property type="match status" value="1"/>
</dbReference>
<dbReference type="PANTHER" id="PTHR30385:SF4">
    <property type="entry name" value="RNA POLYMERASE SIGMA-E FACTOR"/>
    <property type="match status" value="1"/>
</dbReference>
<sequence>MPKGSLRRSPAKDDTRYDEVQELFVELRSMAIESDEYRRLRDHIIEQCLPLADHIARRYARRGEAHDDLVQVARVGLLNAVNRFDPSAGDFLGFAVPTVMGEVKRYFRDYSWSVKVPRRLKDVYPQLGQAMNDVAQRLGRSATPSELADELGMDRADIVEAMVAGAGFKTLSIDFGSGSDDDAPTLADRLGGLDPGIRFIEDREALRAQLSTLPERLQRIIVMRFFESLTQDEIAVRVGISQMHVSRLLAQALDRLRHGMSDTVGSRRSLAG</sequence>
<keyword evidence="4" id="KW-0804">Transcription</keyword>
<dbReference type="InterPro" id="IPR007627">
    <property type="entry name" value="RNA_pol_sigma70_r2"/>
</dbReference>
<evidence type="ECO:0000256" key="1">
    <source>
        <dbReference type="ARBA" id="ARBA00023015"/>
    </source>
</evidence>
<evidence type="ECO:0000259" key="6">
    <source>
        <dbReference type="Pfam" id="PF04542"/>
    </source>
</evidence>
<organism evidence="8 9">
    <name type="scientific">Mycobacterium yunnanensis</name>
    <dbReference type="NCBI Taxonomy" id="368477"/>
    <lineage>
        <taxon>Bacteria</taxon>
        <taxon>Bacillati</taxon>
        <taxon>Actinomycetota</taxon>
        <taxon>Actinomycetes</taxon>
        <taxon>Mycobacteriales</taxon>
        <taxon>Mycobacteriaceae</taxon>
        <taxon>Mycobacterium</taxon>
    </lineage>
</organism>
<dbReference type="RefSeq" id="WP_263996976.1">
    <property type="nucleotide sequence ID" value="NZ_JACKVK010000008.1"/>
</dbReference>
<evidence type="ECO:0000256" key="2">
    <source>
        <dbReference type="ARBA" id="ARBA00023082"/>
    </source>
</evidence>
<keyword evidence="1" id="KW-0805">Transcription regulation</keyword>
<dbReference type="PANTHER" id="PTHR30385">
    <property type="entry name" value="SIGMA FACTOR F FLAGELLAR"/>
    <property type="match status" value="1"/>
</dbReference>
<evidence type="ECO:0000259" key="5">
    <source>
        <dbReference type="Pfam" id="PF04539"/>
    </source>
</evidence>
<dbReference type="InterPro" id="IPR007630">
    <property type="entry name" value="RNA_pol_sigma70_r4"/>
</dbReference>
<dbReference type="InterPro" id="IPR013325">
    <property type="entry name" value="RNA_pol_sigma_r2"/>
</dbReference>
<keyword evidence="3" id="KW-0238">DNA-binding</keyword>
<comment type="caution">
    <text evidence="8">The sequence shown here is derived from an EMBL/GenBank/DDBJ whole genome shotgun (WGS) entry which is preliminary data.</text>
</comment>
<evidence type="ECO:0000313" key="8">
    <source>
        <dbReference type="EMBL" id="MCV7421277.1"/>
    </source>
</evidence>
<dbReference type="EMBL" id="JACKVK010000008">
    <property type="protein sequence ID" value="MCV7421277.1"/>
    <property type="molecule type" value="Genomic_DNA"/>
</dbReference>
<dbReference type="GO" id="GO:0003677">
    <property type="term" value="F:DNA binding"/>
    <property type="evidence" value="ECO:0007669"/>
    <property type="project" value="UniProtKB-KW"/>
</dbReference>
<dbReference type="CDD" id="cd06171">
    <property type="entry name" value="Sigma70_r4"/>
    <property type="match status" value="1"/>
</dbReference>
<dbReference type="NCBIfam" id="TIGR02980">
    <property type="entry name" value="SigBFG"/>
    <property type="match status" value="1"/>
</dbReference>
<reference evidence="8" key="2">
    <citation type="journal article" date="2022" name="BMC Genomics">
        <title>Comparative genome analysis of mycobacteria focusing on tRNA and non-coding RNA.</title>
        <authorList>
            <person name="Behra P.R.K."/>
            <person name="Pettersson B.M.F."/>
            <person name="Ramesh M."/>
            <person name="Das S."/>
            <person name="Dasgupta S."/>
            <person name="Kirsebom L.A."/>
        </authorList>
    </citation>
    <scope>NUCLEOTIDE SEQUENCE</scope>
    <source>
        <strain evidence="8">DSM 44838</strain>
    </source>
</reference>
<dbReference type="SUPFAM" id="SSF88659">
    <property type="entry name" value="Sigma3 and sigma4 domains of RNA polymerase sigma factors"/>
    <property type="match status" value="2"/>
</dbReference>
<accession>A0A9X2Z3I4</accession>
<evidence type="ECO:0000256" key="4">
    <source>
        <dbReference type="ARBA" id="ARBA00023163"/>
    </source>
</evidence>
<feature type="domain" description="RNA polymerase sigma-70 region 4" evidence="7">
    <location>
        <begin position="210"/>
        <end position="258"/>
    </location>
</feature>
<dbReference type="InterPro" id="IPR036388">
    <property type="entry name" value="WH-like_DNA-bd_sf"/>
</dbReference>
<dbReference type="InterPro" id="IPR013324">
    <property type="entry name" value="RNA_pol_sigma_r3/r4-like"/>
</dbReference>
<protein>
    <submittedName>
        <fullName evidence="8">SigB/SigF/SigG family RNA polymerase sigma factor</fullName>
    </submittedName>
</protein>
<dbReference type="InterPro" id="IPR007624">
    <property type="entry name" value="RNA_pol_sigma70_r3"/>
</dbReference>
<keyword evidence="9" id="KW-1185">Reference proteome</keyword>
<dbReference type="InterPro" id="IPR000943">
    <property type="entry name" value="RNA_pol_sigma70"/>
</dbReference>
<dbReference type="InterPro" id="IPR014284">
    <property type="entry name" value="RNA_pol_sigma-70_dom"/>
</dbReference>
<dbReference type="GO" id="GO:0016987">
    <property type="term" value="F:sigma factor activity"/>
    <property type="evidence" value="ECO:0007669"/>
    <property type="project" value="UniProtKB-KW"/>
</dbReference>